<proteinExistence type="predicted"/>
<evidence type="ECO:0000313" key="1">
    <source>
        <dbReference type="EMBL" id="KAG6656176.1"/>
    </source>
</evidence>
<dbReference type="Proteomes" id="UP000811609">
    <property type="component" value="Chromosome 4"/>
</dbReference>
<comment type="caution">
    <text evidence="1">The sequence shown here is derived from an EMBL/GenBank/DDBJ whole genome shotgun (WGS) entry which is preliminary data.</text>
</comment>
<sequence length="65" mass="7314">MGLLITSPPVMDMLGPSLWDAWNNKSYTSSLWRWEHWGNGAVHVKVSRRLDLVYGRGSIGLMGLV</sequence>
<dbReference type="EMBL" id="CM031812">
    <property type="protein sequence ID" value="KAG6656176.1"/>
    <property type="molecule type" value="Genomic_DNA"/>
</dbReference>
<gene>
    <name evidence="1" type="ORF">CIPAW_04G003500</name>
</gene>
<protein>
    <submittedName>
        <fullName evidence="1">Uncharacterized protein</fullName>
    </submittedName>
</protein>
<name>A0A8T1QNM9_CARIL</name>
<keyword evidence="2" id="KW-1185">Reference proteome</keyword>
<evidence type="ECO:0000313" key="2">
    <source>
        <dbReference type="Proteomes" id="UP000811609"/>
    </source>
</evidence>
<dbReference type="AlphaFoldDB" id="A0A8T1QNM9"/>
<accession>A0A8T1QNM9</accession>
<reference evidence="1" key="1">
    <citation type="submission" date="2020-12" db="EMBL/GenBank/DDBJ databases">
        <title>WGS assembly of Carya illinoinensis cv. Pawnee.</title>
        <authorList>
            <person name="Platts A."/>
            <person name="Shu S."/>
            <person name="Wright S."/>
            <person name="Barry K."/>
            <person name="Edger P."/>
            <person name="Pires J.C."/>
            <person name="Schmutz J."/>
        </authorList>
    </citation>
    <scope>NUCLEOTIDE SEQUENCE</scope>
    <source>
        <tissue evidence="1">Leaf</tissue>
    </source>
</reference>
<organism evidence="1 2">
    <name type="scientific">Carya illinoinensis</name>
    <name type="common">Pecan</name>
    <dbReference type="NCBI Taxonomy" id="32201"/>
    <lineage>
        <taxon>Eukaryota</taxon>
        <taxon>Viridiplantae</taxon>
        <taxon>Streptophyta</taxon>
        <taxon>Embryophyta</taxon>
        <taxon>Tracheophyta</taxon>
        <taxon>Spermatophyta</taxon>
        <taxon>Magnoliopsida</taxon>
        <taxon>eudicotyledons</taxon>
        <taxon>Gunneridae</taxon>
        <taxon>Pentapetalae</taxon>
        <taxon>rosids</taxon>
        <taxon>fabids</taxon>
        <taxon>Fagales</taxon>
        <taxon>Juglandaceae</taxon>
        <taxon>Carya</taxon>
    </lineage>
</organism>